<dbReference type="GO" id="GO:0004252">
    <property type="term" value="F:serine-type endopeptidase activity"/>
    <property type="evidence" value="ECO:0007669"/>
    <property type="project" value="InterPro"/>
</dbReference>
<keyword evidence="2 6" id="KW-0812">Transmembrane</keyword>
<evidence type="ECO:0000256" key="2">
    <source>
        <dbReference type="ARBA" id="ARBA00022692"/>
    </source>
</evidence>
<evidence type="ECO:0000256" key="5">
    <source>
        <dbReference type="SAM" id="MobiDB-lite"/>
    </source>
</evidence>
<gene>
    <name evidence="8" type="ORF">ELE36_00255</name>
</gene>
<feature type="compositionally biased region" description="Basic and acidic residues" evidence="5">
    <location>
        <begin position="264"/>
        <end position="283"/>
    </location>
</feature>
<dbReference type="SUPFAM" id="SSF144091">
    <property type="entry name" value="Rhomboid-like"/>
    <property type="match status" value="1"/>
</dbReference>
<dbReference type="PANTHER" id="PTHR43731">
    <property type="entry name" value="RHOMBOID PROTEASE"/>
    <property type="match status" value="1"/>
</dbReference>
<evidence type="ECO:0000313" key="9">
    <source>
        <dbReference type="Proteomes" id="UP000291562"/>
    </source>
</evidence>
<comment type="subcellular location">
    <subcellularLocation>
        <location evidence="1">Membrane</location>
        <topology evidence="1">Multi-pass membrane protein</topology>
    </subcellularLocation>
</comment>
<protein>
    <submittedName>
        <fullName evidence="8">Rhomboid family intramembrane serine protease</fullName>
    </submittedName>
</protein>
<feature type="transmembrane region" description="Helical" evidence="6">
    <location>
        <begin position="79"/>
        <end position="100"/>
    </location>
</feature>
<feature type="domain" description="Peptidase S54 rhomboid" evidence="7">
    <location>
        <begin position="67"/>
        <end position="197"/>
    </location>
</feature>
<accession>A0A411HEL7</accession>
<dbReference type="RefSeq" id="WP_129831183.1">
    <property type="nucleotide sequence ID" value="NZ_CP035704.1"/>
</dbReference>
<dbReference type="GO" id="GO:0016020">
    <property type="term" value="C:membrane"/>
    <property type="evidence" value="ECO:0007669"/>
    <property type="project" value="UniProtKB-SubCell"/>
</dbReference>
<feature type="transmembrane region" description="Helical" evidence="6">
    <location>
        <begin position="107"/>
        <end position="123"/>
    </location>
</feature>
<keyword evidence="3 6" id="KW-1133">Transmembrane helix</keyword>
<dbReference type="Proteomes" id="UP000291562">
    <property type="component" value="Chromosome"/>
</dbReference>
<feature type="transmembrane region" description="Helical" evidence="6">
    <location>
        <begin position="153"/>
        <end position="173"/>
    </location>
</feature>
<dbReference type="PANTHER" id="PTHR43731:SF9">
    <property type="entry name" value="SLR1461 PROTEIN"/>
    <property type="match status" value="1"/>
</dbReference>
<feature type="region of interest" description="Disordered" evidence="5">
    <location>
        <begin position="259"/>
        <end position="283"/>
    </location>
</feature>
<dbReference type="GO" id="GO:0006508">
    <property type="term" value="P:proteolysis"/>
    <property type="evidence" value="ECO:0007669"/>
    <property type="project" value="UniProtKB-KW"/>
</dbReference>
<evidence type="ECO:0000256" key="1">
    <source>
        <dbReference type="ARBA" id="ARBA00004141"/>
    </source>
</evidence>
<dbReference type="KEGG" id="xbc:ELE36_00255"/>
<dbReference type="InterPro" id="IPR035952">
    <property type="entry name" value="Rhomboid-like_sf"/>
</dbReference>
<reference evidence="8 9" key="1">
    <citation type="submission" date="2019-01" db="EMBL/GenBank/DDBJ databases">
        <title>Pseudolysobacter antarctica gen. nov., sp. nov., isolated from Fildes Peninsula, Antarctica.</title>
        <authorList>
            <person name="Wei Z."/>
            <person name="Peng F."/>
        </authorList>
    </citation>
    <scope>NUCLEOTIDE SEQUENCE [LARGE SCALE GENOMIC DNA]</scope>
    <source>
        <strain evidence="8 9">AQ6-296</strain>
    </source>
</reference>
<dbReference type="InterPro" id="IPR050925">
    <property type="entry name" value="Rhomboid_protease_S54"/>
</dbReference>
<evidence type="ECO:0000256" key="3">
    <source>
        <dbReference type="ARBA" id="ARBA00022989"/>
    </source>
</evidence>
<evidence type="ECO:0000256" key="6">
    <source>
        <dbReference type="SAM" id="Phobius"/>
    </source>
</evidence>
<dbReference type="EMBL" id="CP035704">
    <property type="protein sequence ID" value="QBB68932.1"/>
    <property type="molecule type" value="Genomic_DNA"/>
</dbReference>
<keyword evidence="9" id="KW-1185">Reference proteome</keyword>
<dbReference type="InterPro" id="IPR022764">
    <property type="entry name" value="Peptidase_S54_rhomboid_dom"/>
</dbReference>
<evidence type="ECO:0000256" key="4">
    <source>
        <dbReference type="ARBA" id="ARBA00023136"/>
    </source>
</evidence>
<feature type="transmembrane region" description="Helical" evidence="6">
    <location>
        <begin position="129"/>
        <end position="148"/>
    </location>
</feature>
<feature type="transmembrane region" description="Helical" evidence="6">
    <location>
        <begin position="27"/>
        <end position="51"/>
    </location>
</feature>
<dbReference type="OrthoDB" id="465874at2"/>
<dbReference type="Pfam" id="PF01694">
    <property type="entry name" value="Rhomboid"/>
    <property type="match status" value="1"/>
</dbReference>
<proteinExistence type="predicted"/>
<keyword evidence="4 6" id="KW-0472">Membrane</keyword>
<evidence type="ECO:0000313" key="8">
    <source>
        <dbReference type="EMBL" id="QBB68932.1"/>
    </source>
</evidence>
<sequence>MNTPVFDLDPVNPSTVLVRNDRARLRLAFLSALALVGGLWLLWIATISLGWSNDDLALLPRTWRGLLGILTAPLAHASLAHLVSNTAPLLLLGTLTLYAYPLAVRRALPLIWIVSGLGVWLWGRPSHHLGISGIIHGLMFFLFVIGLLRRDRLAITIALAVFFFYGGMVMTVLPHESDISWEYHLFGAFGGAIAAILWDRLDPLPARKKYSWDLEEEQRRYAEEHAHDDEFEPTRPHHVPVLWHRPEAMTQRQRNAGNVLQFPDPHEPRRIAVVDAETQRDER</sequence>
<dbReference type="Gene3D" id="1.20.1540.10">
    <property type="entry name" value="Rhomboid-like"/>
    <property type="match status" value="1"/>
</dbReference>
<feature type="transmembrane region" description="Helical" evidence="6">
    <location>
        <begin position="179"/>
        <end position="198"/>
    </location>
</feature>
<keyword evidence="8" id="KW-0378">Hydrolase</keyword>
<evidence type="ECO:0000259" key="7">
    <source>
        <dbReference type="Pfam" id="PF01694"/>
    </source>
</evidence>
<keyword evidence="8" id="KW-0645">Protease</keyword>
<name>A0A411HEL7_9GAMM</name>
<dbReference type="AlphaFoldDB" id="A0A411HEL7"/>
<organism evidence="8 9">
    <name type="scientific">Pseudolysobacter antarcticus</name>
    <dbReference type="NCBI Taxonomy" id="2511995"/>
    <lineage>
        <taxon>Bacteria</taxon>
        <taxon>Pseudomonadati</taxon>
        <taxon>Pseudomonadota</taxon>
        <taxon>Gammaproteobacteria</taxon>
        <taxon>Lysobacterales</taxon>
        <taxon>Rhodanobacteraceae</taxon>
        <taxon>Pseudolysobacter</taxon>
    </lineage>
</organism>